<comment type="caution">
    <text evidence="1">The sequence shown here is derived from an EMBL/GenBank/DDBJ whole genome shotgun (WGS) entry which is preliminary data.</text>
</comment>
<proteinExistence type="predicted"/>
<sequence length="365" mass="39864">MHAELPEDDHPHALLSAAQVTAFWNDFSGQLTALAALDGRAFVEAANALLQRHAPGLSLELEGTPGQDGARLVVTAHGNIEHFEAAQAVVRQAPPLAGYAVQAFRSRAAGSNFAMRLQDFELSCDDVLVAHYDAGGIIGLALSFAQAVPPQLQEQARHMAFILLDHALGEWDFAVRVGPVEFGDAEADAVPLSQFPAVFDAFQREVLGRTYDFPQEEQDRWISLEVRPRDADEDDAPDLLTFHDSAHALATRADLCYLLTLRFPVDSQESLDCARAAQDALDAQLLAQQRGVQAFTRMEGMQSRVAAFYVDDPDVAAALARQLAAEHAPGLDAALALEYDPSWREYLGMYSAIHRHDRRAAEEVA</sequence>
<evidence type="ECO:0008006" key="3">
    <source>
        <dbReference type="Google" id="ProtNLM"/>
    </source>
</evidence>
<protein>
    <recommendedName>
        <fullName evidence="3">DUF695 domain-containing protein</fullName>
    </recommendedName>
</protein>
<evidence type="ECO:0000313" key="2">
    <source>
        <dbReference type="Proteomes" id="UP000834458"/>
    </source>
</evidence>
<dbReference type="RefSeq" id="WP_234687567.1">
    <property type="nucleotide sequence ID" value="NZ_CAHPRW010000027.1"/>
</dbReference>
<organism evidence="1 2">
    <name type="scientific">Comamonas aquatica</name>
    <dbReference type="NCBI Taxonomy" id="225991"/>
    <lineage>
        <taxon>Bacteria</taxon>
        <taxon>Pseudomonadati</taxon>
        <taxon>Pseudomonadota</taxon>
        <taxon>Betaproteobacteria</taxon>
        <taxon>Burkholderiales</taxon>
        <taxon>Comamonadaceae</taxon>
        <taxon>Comamonas</taxon>
    </lineage>
</organism>
<name>A0AA35D7F4_9BURK</name>
<dbReference type="AlphaFoldDB" id="A0AA35D7F4"/>
<evidence type="ECO:0000313" key="1">
    <source>
        <dbReference type="EMBL" id="CAB5692340.1"/>
    </source>
</evidence>
<accession>A0AA35D7F4</accession>
<reference evidence="1" key="1">
    <citation type="submission" date="2020-05" db="EMBL/GenBank/DDBJ databases">
        <authorList>
            <person name="Delgado-Blas J."/>
        </authorList>
    </citation>
    <scope>NUCLEOTIDE SEQUENCE</scope>
    <source>
        <strain evidence="1">BB1454</strain>
    </source>
</reference>
<dbReference type="EMBL" id="CAHPSC010000028">
    <property type="protein sequence ID" value="CAB5692340.1"/>
    <property type="molecule type" value="Genomic_DNA"/>
</dbReference>
<gene>
    <name evidence="1" type="ORF">GHA_02121</name>
</gene>
<dbReference type="Proteomes" id="UP000834458">
    <property type="component" value="Unassembled WGS sequence"/>
</dbReference>